<dbReference type="InterPro" id="IPR006153">
    <property type="entry name" value="Cation/H_exchanger_TM"/>
</dbReference>
<dbReference type="NCBIfam" id="NF003716">
    <property type="entry name" value="PRK05326.1-3"/>
    <property type="match status" value="1"/>
</dbReference>
<feature type="transmembrane region" description="Helical" evidence="9">
    <location>
        <begin position="57"/>
        <end position="77"/>
    </location>
</feature>
<protein>
    <submittedName>
        <fullName evidence="11">Potassium/proton antiporter, CPA1 family</fullName>
    </submittedName>
</protein>
<keyword evidence="3" id="KW-0050">Antiport</keyword>
<keyword evidence="2" id="KW-0813">Transport</keyword>
<dbReference type="Gene3D" id="1.20.1530.20">
    <property type="match status" value="1"/>
</dbReference>
<evidence type="ECO:0000313" key="12">
    <source>
        <dbReference type="Proteomes" id="UP000199603"/>
    </source>
</evidence>
<dbReference type="STRING" id="265719.SAMN04488509_103209"/>
<evidence type="ECO:0000256" key="6">
    <source>
        <dbReference type="ARBA" id="ARBA00022989"/>
    </source>
</evidence>
<evidence type="ECO:0000259" key="10">
    <source>
        <dbReference type="Pfam" id="PF00999"/>
    </source>
</evidence>
<dbReference type="InterPro" id="IPR038770">
    <property type="entry name" value="Na+/solute_symporter_sf"/>
</dbReference>
<keyword evidence="7" id="KW-0406">Ion transport</keyword>
<dbReference type="Pfam" id="PF00999">
    <property type="entry name" value="Na_H_Exchanger"/>
    <property type="match status" value="1"/>
</dbReference>
<evidence type="ECO:0000256" key="4">
    <source>
        <dbReference type="ARBA" id="ARBA00022475"/>
    </source>
</evidence>
<keyword evidence="4" id="KW-1003">Cell membrane</keyword>
<proteinExistence type="predicted"/>
<gene>
    <name evidence="11" type="ORF">SAMN04488509_103209</name>
</gene>
<reference evidence="11 12" key="1">
    <citation type="submission" date="2016-10" db="EMBL/GenBank/DDBJ databases">
        <authorList>
            <person name="de Groot N.N."/>
        </authorList>
    </citation>
    <scope>NUCLEOTIDE SEQUENCE [LARGE SCALE GENOMIC DNA]</scope>
    <source>
        <strain evidence="11 12">DSM 16957</strain>
    </source>
</reference>
<evidence type="ECO:0000256" key="2">
    <source>
        <dbReference type="ARBA" id="ARBA00022448"/>
    </source>
</evidence>
<feature type="transmembrane region" description="Helical" evidence="9">
    <location>
        <begin position="118"/>
        <end position="142"/>
    </location>
</feature>
<evidence type="ECO:0000256" key="5">
    <source>
        <dbReference type="ARBA" id="ARBA00022692"/>
    </source>
</evidence>
<evidence type="ECO:0000313" key="11">
    <source>
        <dbReference type="EMBL" id="SDD55642.1"/>
    </source>
</evidence>
<dbReference type="OrthoDB" id="570124at2"/>
<dbReference type="NCBIfam" id="NF003715">
    <property type="entry name" value="PRK05326.1-2"/>
    <property type="match status" value="1"/>
</dbReference>
<feature type="transmembrane region" description="Helical" evidence="9">
    <location>
        <begin position="12"/>
        <end position="45"/>
    </location>
</feature>
<organism evidence="11 12">
    <name type="scientific">Aquimonas voraii</name>
    <dbReference type="NCBI Taxonomy" id="265719"/>
    <lineage>
        <taxon>Bacteria</taxon>
        <taxon>Pseudomonadati</taxon>
        <taxon>Pseudomonadota</taxon>
        <taxon>Gammaproteobacteria</taxon>
        <taxon>Lysobacterales</taxon>
        <taxon>Lysobacteraceae</taxon>
        <taxon>Aquimonas</taxon>
    </lineage>
</organism>
<feature type="transmembrane region" description="Helical" evidence="9">
    <location>
        <begin position="335"/>
        <end position="358"/>
    </location>
</feature>
<dbReference type="Proteomes" id="UP000199603">
    <property type="component" value="Unassembled WGS sequence"/>
</dbReference>
<keyword evidence="5 9" id="KW-0812">Transmembrane</keyword>
<evidence type="ECO:0000256" key="3">
    <source>
        <dbReference type="ARBA" id="ARBA00022449"/>
    </source>
</evidence>
<evidence type="ECO:0000256" key="8">
    <source>
        <dbReference type="ARBA" id="ARBA00023136"/>
    </source>
</evidence>
<dbReference type="NCBIfam" id="NF003714">
    <property type="entry name" value="PRK05326.1-1"/>
    <property type="match status" value="1"/>
</dbReference>
<name>A0A1G6VPW3_9GAMM</name>
<dbReference type="GO" id="GO:1902600">
    <property type="term" value="P:proton transmembrane transport"/>
    <property type="evidence" value="ECO:0007669"/>
    <property type="project" value="InterPro"/>
</dbReference>
<feature type="transmembrane region" description="Helical" evidence="9">
    <location>
        <begin position="305"/>
        <end position="329"/>
    </location>
</feature>
<feature type="transmembrane region" description="Helical" evidence="9">
    <location>
        <begin position="163"/>
        <end position="182"/>
    </location>
</feature>
<evidence type="ECO:0000256" key="7">
    <source>
        <dbReference type="ARBA" id="ARBA00023065"/>
    </source>
</evidence>
<dbReference type="PANTHER" id="PTHR32507">
    <property type="entry name" value="NA(+)/H(+) ANTIPORTER 1"/>
    <property type="match status" value="1"/>
</dbReference>
<dbReference type="GO" id="GO:0015297">
    <property type="term" value="F:antiporter activity"/>
    <property type="evidence" value="ECO:0007669"/>
    <property type="project" value="UniProtKB-KW"/>
</dbReference>
<dbReference type="AlphaFoldDB" id="A0A1G6VPW3"/>
<comment type="subcellular location">
    <subcellularLocation>
        <location evidence="1">Cell membrane</location>
        <topology evidence="1">Multi-pass membrane protein</topology>
    </subcellularLocation>
</comment>
<dbReference type="EMBL" id="FNAG01000003">
    <property type="protein sequence ID" value="SDD55642.1"/>
    <property type="molecule type" value="Genomic_DNA"/>
</dbReference>
<accession>A0A1G6VPW3</accession>
<feature type="transmembrane region" description="Helical" evidence="9">
    <location>
        <begin position="89"/>
        <end position="112"/>
    </location>
</feature>
<keyword evidence="12" id="KW-1185">Reference proteome</keyword>
<keyword evidence="6 9" id="KW-1133">Transmembrane helix</keyword>
<sequence>MDSLQTNDIWMLIGGLLMLAGILSSLVATRFGAPLLLVFLVIGMLAGEDGPGGIAFSNYQITYALGSVALAVILFDGGLRTRLSQVRGALAPAGVLATMGVVVTAGLTGVAVHHILDLGWIPSLLIGSIVASTDAAAVFFLLRSNGLHLQRRVGATLEVESGSNDPMAIFLTLLLLGLAMSPDALTPGGLALSLLQQIGVGALAGYAGGRVLALALNRLDLPSGLHPLLAVSGAIALVPLTNMLGGSGFLAVYFAGLVVGNRPVRAFANVLSVQDAATWLAQMLMFLVLGLLVTPSRLLELALPALAIAAFLMLVARPLAVMLCLWPFGFGKRELAFVSWVGLRGAVGIFLASVPMLVGLPDAQMYFNIGFVVVLTSLLVQGWSLSWAAFRLGVAVPRRDPPSRRVELDLPGQLEHEMVGYRVAPDCALLSGRGRLPAWARPVLVVRKGQVLSPEEAGALRVEDYAYYLAPPGRVIRLDWLFAEAAEAREAERELFGEFTLPGNVPLGPLADFYGLKLSPRMQGKSAAELFADRFDDQPQIGDILEVGNAILVARDLVEDRVSRVGLKFRTSPRPSRLARGRAGRWIERLRRRDSGASPPAEGGAP</sequence>
<keyword evidence="8 9" id="KW-0472">Membrane</keyword>
<dbReference type="RefSeq" id="WP_091241420.1">
    <property type="nucleotide sequence ID" value="NZ_FNAG01000003.1"/>
</dbReference>
<dbReference type="GO" id="GO:0005886">
    <property type="term" value="C:plasma membrane"/>
    <property type="evidence" value="ECO:0007669"/>
    <property type="project" value="UniProtKB-SubCell"/>
</dbReference>
<feature type="transmembrane region" description="Helical" evidence="9">
    <location>
        <begin position="365"/>
        <end position="390"/>
    </location>
</feature>
<feature type="transmembrane region" description="Helical" evidence="9">
    <location>
        <begin position="228"/>
        <end position="256"/>
    </location>
</feature>
<evidence type="ECO:0000256" key="1">
    <source>
        <dbReference type="ARBA" id="ARBA00004651"/>
    </source>
</evidence>
<feature type="domain" description="Cation/H+ exchanger transmembrane" evidence="10">
    <location>
        <begin position="20"/>
        <end position="390"/>
    </location>
</feature>
<feature type="transmembrane region" description="Helical" evidence="9">
    <location>
        <begin position="276"/>
        <end position="293"/>
    </location>
</feature>
<evidence type="ECO:0000256" key="9">
    <source>
        <dbReference type="SAM" id="Phobius"/>
    </source>
</evidence>
<dbReference type="PANTHER" id="PTHR32507:SF7">
    <property type="entry name" value="K(+)_H(+) ANTIPORTER NHAP2"/>
    <property type="match status" value="1"/>
</dbReference>